<dbReference type="InterPro" id="IPR014229">
    <property type="entry name" value="Spore_YtfJ"/>
</dbReference>
<evidence type="ECO:0000313" key="3">
    <source>
        <dbReference type="Proteomes" id="UP000823915"/>
    </source>
</evidence>
<sequence>MSENQLNGFLGVTMDKIKEMVDVNTVIGDPIPTQDGTTVIPISRVSYGFASGGTDLPSKAQPNKGLFAGGSGAGITITPIAFLAVKNGSVRILQIEPYFSPVDRVLEKIPDVMDKLNALVQNFRGEQPSQEEPQPQGEEILSQE</sequence>
<feature type="region of interest" description="Disordered" evidence="1">
    <location>
        <begin position="125"/>
        <end position="144"/>
    </location>
</feature>
<reference evidence="2" key="2">
    <citation type="submission" date="2021-04" db="EMBL/GenBank/DDBJ databases">
        <authorList>
            <person name="Gilroy R."/>
        </authorList>
    </citation>
    <scope>NUCLEOTIDE SEQUENCE</scope>
    <source>
        <strain evidence="2">1282</strain>
    </source>
</reference>
<dbReference type="Proteomes" id="UP000823915">
    <property type="component" value="Unassembled WGS sequence"/>
</dbReference>
<accession>A0A9D1YB22</accession>
<dbReference type="AlphaFoldDB" id="A0A9D1YB22"/>
<protein>
    <submittedName>
        <fullName evidence="2">GerW family sporulation protein</fullName>
    </submittedName>
</protein>
<reference evidence="2" key="1">
    <citation type="journal article" date="2021" name="PeerJ">
        <title>Extensive microbial diversity within the chicken gut microbiome revealed by metagenomics and culture.</title>
        <authorList>
            <person name="Gilroy R."/>
            <person name="Ravi A."/>
            <person name="Getino M."/>
            <person name="Pursley I."/>
            <person name="Horton D.L."/>
            <person name="Alikhan N.F."/>
            <person name="Baker D."/>
            <person name="Gharbi K."/>
            <person name="Hall N."/>
            <person name="Watson M."/>
            <person name="Adriaenssens E.M."/>
            <person name="Foster-Nyarko E."/>
            <person name="Jarju S."/>
            <person name="Secka A."/>
            <person name="Antonio M."/>
            <person name="Oren A."/>
            <person name="Chaudhuri R.R."/>
            <person name="La Ragione R."/>
            <person name="Hildebrand F."/>
            <person name="Pallen M.J."/>
        </authorList>
    </citation>
    <scope>NUCLEOTIDE SEQUENCE</scope>
    <source>
        <strain evidence="2">1282</strain>
    </source>
</reference>
<dbReference type="EMBL" id="DXDU01000010">
    <property type="protein sequence ID" value="HIY25682.1"/>
    <property type="molecule type" value="Genomic_DNA"/>
</dbReference>
<organism evidence="2 3">
    <name type="scientific">Candidatus Acutalibacter pullistercoris</name>
    <dbReference type="NCBI Taxonomy" id="2838418"/>
    <lineage>
        <taxon>Bacteria</taxon>
        <taxon>Bacillati</taxon>
        <taxon>Bacillota</taxon>
        <taxon>Clostridia</taxon>
        <taxon>Eubacteriales</taxon>
        <taxon>Acutalibacteraceae</taxon>
        <taxon>Acutalibacter</taxon>
    </lineage>
</organism>
<proteinExistence type="predicted"/>
<evidence type="ECO:0000313" key="2">
    <source>
        <dbReference type="EMBL" id="HIY25682.1"/>
    </source>
</evidence>
<dbReference type="PIRSF" id="PIRSF021377">
    <property type="entry name" value="YtfJ"/>
    <property type="match status" value="1"/>
</dbReference>
<dbReference type="PANTHER" id="PTHR39162:SF1">
    <property type="entry name" value="SPORULATION PROTEIN YTFJ"/>
    <property type="match status" value="1"/>
</dbReference>
<evidence type="ECO:0000256" key="1">
    <source>
        <dbReference type="SAM" id="MobiDB-lite"/>
    </source>
</evidence>
<comment type="caution">
    <text evidence="2">The sequence shown here is derived from an EMBL/GenBank/DDBJ whole genome shotgun (WGS) entry which is preliminary data.</text>
</comment>
<dbReference type="PANTHER" id="PTHR39162">
    <property type="entry name" value="GLL3345 PROTEIN"/>
    <property type="match status" value="1"/>
</dbReference>
<dbReference type="Pfam" id="PF09579">
    <property type="entry name" value="Spore_YtfJ"/>
    <property type="match status" value="1"/>
</dbReference>
<name>A0A9D1YB22_9FIRM</name>
<dbReference type="NCBIfam" id="TIGR02874">
    <property type="entry name" value="spore_ytfJ"/>
    <property type="match status" value="1"/>
</dbReference>
<gene>
    <name evidence="2" type="primary">ytfJ</name>
    <name evidence="2" type="ORF">H9838_00730</name>
</gene>